<feature type="compositionally biased region" description="Acidic residues" evidence="1">
    <location>
        <begin position="215"/>
        <end position="227"/>
    </location>
</feature>
<evidence type="ECO:0000256" key="2">
    <source>
        <dbReference type="SAM" id="Phobius"/>
    </source>
</evidence>
<reference evidence="4" key="2">
    <citation type="submission" date="2021-04" db="EMBL/GenBank/DDBJ databases">
        <authorList>
            <person name="Podell S."/>
        </authorList>
    </citation>
    <scope>NUCLEOTIDE SEQUENCE</scope>
    <source>
        <strain evidence="4">Hildebrandi</strain>
    </source>
</reference>
<evidence type="ECO:0000256" key="1">
    <source>
        <dbReference type="SAM" id="MobiDB-lite"/>
    </source>
</evidence>
<feature type="transmembrane region" description="Helical" evidence="2">
    <location>
        <begin position="423"/>
        <end position="444"/>
    </location>
</feature>
<feature type="chain" id="PRO_5039886595" description="SEA domain-containing protein" evidence="3">
    <location>
        <begin position="27"/>
        <end position="576"/>
    </location>
</feature>
<feature type="region of interest" description="Disordered" evidence="1">
    <location>
        <begin position="38"/>
        <end position="243"/>
    </location>
</feature>
<feature type="signal peptide" evidence="3">
    <location>
        <begin position="1"/>
        <end position="26"/>
    </location>
</feature>
<comment type="caution">
    <text evidence="4">The sequence shown here is derived from an EMBL/GenBank/DDBJ whole genome shotgun (WGS) entry which is preliminary data.</text>
</comment>
<keyword evidence="5" id="KW-1185">Reference proteome</keyword>
<feature type="region of interest" description="Disordered" evidence="1">
    <location>
        <begin position="547"/>
        <end position="576"/>
    </location>
</feature>
<evidence type="ECO:0008006" key="6">
    <source>
        <dbReference type="Google" id="ProtNLM"/>
    </source>
</evidence>
<keyword evidence="2" id="KW-0812">Transmembrane</keyword>
<evidence type="ECO:0000256" key="3">
    <source>
        <dbReference type="SAM" id="SignalP"/>
    </source>
</evidence>
<organism evidence="4 5">
    <name type="scientific">Nitzschia inconspicua</name>
    <dbReference type="NCBI Taxonomy" id="303405"/>
    <lineage>
        <taxon>Eukaryota</taxon>
        <taxon>Sar</taxon>
        <taxon>Stramenopiles</taxon>
        <taxon>Ochrophyta</taxon>
        <taxon>Bacillariophyta</taxon>
        <taxon>Bacillariophyceae</taxon>
        <taxon>Bacillariophycidae</taxon>
        <taxon>Bacillariales</taxon>
        <taxon>Bacillariaceae</taxon>
        <taxon>Nitzschia</taxon>
    </lineage>
</organism>
<reference evidence="4" key="1">
    <citation type="journal article" date="2021" name="Sci. Rep.">
        <title>Diploid genomic architecture of Nitzschia inconspicua, an elite biomass production diatom.</title>
        <authorList>
            <person name="Oliver A."/>
            <person name="Podell S."/>
            <person name="Pinowska A."/>
            <person name="Traller J.C."/>
            <person name="Smith S.R."/>
            <person name="McClure R."/>
            <person name="Beliaev A."/>
            <person name="Bohutskyi P."/>
            <person name="Hill E.A."/>
            <person name="Rabines A."/>
            <person name="Zheng H."/>
            <person name="Allen L.Z."/>
            <person name="Kuo A."/>
            <person name="Grigoriev I.V."/>
            <person name="Allen A.E."/>
            <person name="Hazlebeck D."/>
            <person name="Allen E.E."/>
        </authorList>
    </citation>
    <scope>NUCLEOTIDE SEQUENCE</scope>
    <source>
        <strain evidence="4">Hildebrandi</strain>
    </source>
</reference>
<protein>
    <recommendedName>
        <fullName evidence="6">SEA domain-containing protein</fullName>
    </recommendedName>
</protein>
<feature type="compositionally biased region" description="Polar residues" evidence="1">
    <location>
        <begin position="125"/>
        <end position="141"/>
    </location>
</feature>
<keyword evidence="2" id="KW-0472">Membrane</keyword>
<feature type="compositionally biased region" description="Low complexity" evidence="1">
    <location>
        <begin position="154"/>
        <end position="184"/>
    </location>
</feature>
<proteinExistence type="predicted"/>
<keyword evidence="3" id="KW-0732">Signal</keyword>
<keyword evidence="2" id="KW-1133">Transmembrane helix</keyword>
<name>A0A9K3KA83_9STRA</name>
<gene>
    <name evidence="4" type="ORF">IV203_006473</name>
</gene>
<accession>A0A9K3KA83</accession>
<sequence>MVSSCSFATWLCILLSSSTLLSLSAGWSMVEAKANSVRTTASMRERRRRTQQQQPQNERRVPPYYSQDVSSLITPREKGKGKTSHSKSDYYYYNPHQDEMDFYYNPEEDEDSPNSSDNDGGTESGTGTNQTDNAEDPTNATGEEADAAFDGEFSSPLPSNGSTSSTGTTVPVSEPSSSTMTEPPATGMPTDEPVAGRDDTTDESPTGSPSFFDFSETDDDTIADDDGGNQTTPGPVVNGETSLTTDLCPGVPVDKVTEVTWIYAVEFRPAVPQETMNAVINVLELQLVSELNFCGDTSRKNMIRRRLLMDGVAGLDYMPRDTQRMDEECLSNDNETISGICNTYDGRMNLYLEQSANEEAVINEIRFNIQSVMQRTDFAVLPEVVRVWYVGPEISAVSEINRGGDDDQPPAGSQEFNSSISTGGVVAFAALGFFVFGALMLGVFRVRGRNAAVDGTLTIEPDSTITKNAGDPPTPSSKISPFSAMLPKAYNLHDPETMSAILEGDSDSDSRADVGSIIVSEGGFTTDGEESTIDGSVYTSKVKPVLGAHKTDEDDAPNDSVLLFEDDNELASIDKA</sequence>
<dbReference type="OrthoDB" id="10656449at2759"/>
<feature type="compositionally biased region" description="Polar residues" evidence="1">
    <location>
        <begin position="228"/>
        <end position="243"/>
    </location>
</feature>
<dbReference type="AlphaFoldDB" id="A0A9K3KA83"/>
<dbReference type="Proteomes" id="UP000693970">
    <property type="component" value="Unassembled WGS sequence"/>
</dbReference>
<dbReference type="EMBL" id="JAGRRH010000028">
    <property type="protein sequence ID" value="KAG7340069.1"/>
    <property type="molecule type" value="Genomic_DNA"/>
</dbReference>
<evidence type="ECO:0000313" key="5">
    <source>
        <dbReference type="Proteomes" id="UP000693970"/>
    </source>
</evidence>
<evidence type="ECO:0000313" key="4">
    <source>
        <dbReference type="EMBL" id="KAG7340069.1"/>
    </source>
</evidence>